<keyword evidence="1" id="KW-1133">Transmembrane helix</keyword>
<comment type="caution">
    <text evidence="2">The sequence shown here is derived from an EMBL/GenBank/DDBJ whole genome shotgun (WGS) entry which is preliminary data.</text>
</comment>
<proteinExistence type="predicted"/>
<keyword evidence="1" id="KW-0812">Transmembrane</keyword>
<dbReference type="EMBL" id="JAVRRJ010000011">
    <property type="protein sequence ID" value="KAK5080958.1"/>
    <property type="molecule type" value="Genomic_DNA"/>
</dbReference>
<protein>
    <submittedName>
        <fullName evidence="2">Uncharacterized protein</fullName>
    </submittedName>
</protein>
<dbReference type="AlphaFoldDB" id="A0AAN7STC5"/>
<name>A0AAN7STC5_9EURO</name>
<dbReference type="PANTHER" id="PTHR37849:SF1">
    <property type="entry name" value="YALI0E11605P"/>
    <property type="match status" value="1"/>
</dbReference>
<dbReference type="PANTHER" id="PTHR37849">
    <property type="entry name" value="YALI0E11605P"/>
    <property type="match status" value="1"/>
</dbReference>
<reference evidence="2 3" key="1">
    <citation type="submission" date="2023-08" db="EMBL/GenBank/DDBJ databases">
        <title>Black Yeasts Isolated from many extreme environments.</title>
        <authorList>
            <person name="Coleine C."/>
            <person name="Stajich J.E."/>
            <person name="Selbmann L."/>
        </authorList>
    </citation>
    <scope>NUCLEOTIDE SEQUENCE [LARGE SCALE GENOMIC DNA]</scope>
    <source>
        <strain evidence="2 3">CCFEE 5910</strain>
    </source>
</reference>
<gene>
    <name evidence="2" type="ORF">LTR05_008275</name>
</gene>
<evidence type="ECO:0000313" key="2">
    <source>
        <dbReference type="EMBL" id="KAK5080958.1"/>
    </source>
</evidence>
<organism evidence="2 3">
    <name type="scientific">Lithohypha guttulata</name>
    <dbReference type="NCBI Taxonomy" id="1690604"/>
    <lineage>
        <taxon>Eukaryota</taxon>
        <taxon>Fungi</taxon>
        <taxon>Dikarya</taxon>
        <taxon>Ascomycota</taxon>
        <taxon>Pezizomycotina</taxon>
        <taxon>Eurotiomycetes</taxon>
        <taxon>Chaetothyriomycetidae</taxon>
        <taxon>Chaetothyriales</taxon>
        <taxon>Trichomeriaceae</taxon>
        <taxon>Lithohypha</taxon>
    </lineage>
</organism>
<keyword evidence="3" id="KW-1185">Reference proteome</keyword>
<evidence type="ECO:0000313" key="3">
    <source>
        <dbReference type="Proteomes" id="UP001309876"/>
    </source>
</evidence>
<evidence type="ECO:0000256" key="1">
    <source>
        <dbReference type="SAM" id="Phobius"/>
    </source>
</evidence>
<accession>A0AAN7STC5</accession>
<keyword evidence="1" id="KW-0472">Membrane</keyword>
<sequence>MPCRFVLPRAAALSRAALPSTRSTVASSRTFTSSRPRRETVVAAQPVPVKRPVGAFRGGLFGFLFGVTLAGASAYYYVIDEYKLSNDMLTEDIYSLQASVQRLHDHVTELENKSAQSPK</sequence>
<dbReference type="Proteomes" id="UP001309876">
    <property type="component" value="Unassembled WGS sequence"/>
</dbReference>
<feature type="transmembrane region" description="Helical" evidence="1">
    <location>
        <begin position="60"/>
        <end position="79"/>
    </location>
</feature>